<dbReference type="InterPro" id="IPR027470">
    <property type="entry name" value="Cation_efflux_CTD"/>
</dbReference>
<evidence type="ECO:0000256" key="6">
    <source>
        <dbReference type="ARBA" id="ARBA00022989"/>
    </source>
</evidence>
<feature type="transmembrane region" description="Helical" evidence="9">
    <location>
        <begin position="229"/>
        <end position="252"/>
    </location>
</feature>
<dbReference type="NCBIfam" id="TIGR01297">
    <property type="entry name" value="CDF"/>
    <property type="match status" value="1"/>
</dbReference>
<sequence length="468" mass="51596">MYEGSCIKLAALYTGRINPLSDDNLMFEEDARSSVPLLGNSEEPATFCVKCSPMPSSCRYMNYESEIRNPVGLTEWDSKNVFSHECNGRLDTMFNSSLAPQYLITSAADGADMPLLTDGLQEGFCNVTVNPSSINGDELDHCHVAAAPLHGNSKAWQQLLAATFMCLLFMIVEVVGGYLAGSLAVMTDAAHLLSDFVGFLVSLFAIWIGRQAPTRRFSFGYFRAEILGALLSIAIIWVMTVAFIYLAMLRIIHQDFDIQADTMMIVAAIGVVVNIIMGLVLHGASCSNGHRHSHHVQLEQRNGHNKQHNINVRAAVIHVLGDFIQSVGVLVSALIIKFYPEVKLVDPICTLLFSLLVLTTTLPVLRDATHILMEGFPRHLDYTAIATNLHALDGVRAVHNLHVWSLTLNKNALAVHLAVDQATDSDLVLKQALTLLQRKFDIHHVTVQVERYCAATMQDCLQCQVPKD</sequence>
<feature type="transmembrane region" description="Helical" evidence="9">
    <location>
        <begin position="264"/>
        <end position="284"/>
    </location>
</feature>
<feature type="transmembrane region" description="Helical" evidence="9">
    <location>
        <begin position="315"/>
        <end position="338"/>
    </location>
</feature>
<evidence type="ECO:0000256" key="5">
    <source>
        <dbReference type="ARBA" id="ARBA00022906"/>
    </source>
</evidence>
<dbReference type="Pfam" id="PF16916">
    <property type="entry name" value="ZT_dimer"/>
    <property type="match status" value="1"/>
</dbReference>
<keyword evidence="8 9" id="KW-0472">Membrane</keyword>
<dbReference type="GO" id="GO:0010043">
    <property type="term" value="P:response to zinc ion"/>
    <property type="evidence" value="ECO:0007669"/>
    <property type="project" value="TreeGrafter"/>
</dbReference>
<dbReference type="FunFam" id="1.20.1510.10:FF:000027">
    <property type="entry name" value="Zinc transporter ttm-1"/>
    <property type="match status" value="1"/>
</dbReference>
<keyword evidence="3" id="KW-0813">Transport</keyword>
<comment type="subcellular location">
    <subcellularLocation>
        <location evidence="1">Membrane</location>
        <topology evidence="1">Multi-pass membrane protein</topology>
    </subcellularLocation>
</comment>
<evidence type="ECO:0000256" key="2">
    <source>
        <dbReference type="ARBA" id="ARBA00008873"/>
    </source>
</evidence>
<evidence type="ECO:0000256" key="4">
    <source>
        <dbReference type="ARBA" id="ARBA00022692"/>
    </source>
</evidence>
<dbReference type="Pfam" id="PF01545">
    <property type="entry name" value="Cation_efflux"/>
    <property type="match status" value="1"/>
</dbReference>
<accession>A0A067RDR6</accession>
<evidence type="ECO:0000256" key="3">
    <source>
        <dbReference type="ARBA" id="ARBA00022448"/>
    </source>
</evidence>
<proteinExistence type="inferred from homology"/>
<evidence type="ECO:0000256" key="9">
    <source>
        <dbReference type="SAM" id="Phobius"/>
    </source>
</evidence>
<dbReference type="InterPro" id="IPR036837">
    <property type="entry name" value="Cation_efflux_CTD_sf"/>
</dbReference>
<dbReference type="InterPro" id="IPR050681">
    <property type="entry name" value="CDF/SLC30A"/>
</dbReference>
<dbReference type="InterPro" id="IPR058533">
    <property type="entry name" value="Cation_efflux_TM"/>
</dbReference>
<dbReference type="GO" id="GO:0005385">
    <property type="term" value="F:zinc ion transmembrane transporter activity"/>
    <property type="evidence" value="ECO:0007669"/>
    <property type="project" value="TreeGrafter"/>
</dbReference>
<dbReference type="GO" id="GO:0005886">
    <property type="term" value="C:plasma membrane"/>
    <property type="evidence" value="ECO:0007669"/>
    <property type="project" value="TreeGrafter"/>
</dbReference>
<evidence type="ECO:0000259" key="10">
    <source>
        <dbReference type="Pfam" id="PF01545"/>
    </source>
</evidence>
<reference evidence="12 13" key="1">
    <citation type="journal article" date="2014" name="Nat. Commun.">
        <title>Molecular traces of alternative social organization in a termite genome.</title>
        <authorList>
            <person name="Terrapon N."/>
            <person name="Li C."/>
            <person name="Robertson H.M."/>
            <person name="Ji L."/>
            <person name="Meng X."/>
            <person name="Booth W."/>
            <person name="Chen Z."/>
            <person name="Childers C.P."/>
            <person name="Glastad K.M."/>
            <person name="Gokhale K."/>
            <person name="Gowin J."/>
            <person name="Gronenberg W."/>
            <person name="Hermansen R.A."/>
            <person name="Hu H."/>
            <person name="Hunt B.G."/>
            <person name="Huylmans A.K."/>
            <person name="Khalil S.M."/>
            <person name="Mitchell R.D."/>
            <person name="Munoz-Torres M.C."/>
            <person name="Mustard J.A."/>
            <person name="Pan H."/>
            <person name="Reese J.T."/>
            <person name="Scharf M.E."/>
            <person name="Sun F."/>
            <person name="Vogel H."/>
            <person name="Xiao J."/>
            <person name="Yang W."/>
            <person name="Yang Z."/>
            <person name="Yang Z."/>
            <person name="Zhou J."/>
            <person name="Zhu J."/>
            <person name="Brent C.S."/>
            <person name="Elsik C.G."/>
            <person name="Goodisman M.A."/>
            <person name="Liberles D.A."/>
            <person name="Roe R.M."/>
            <person name="Vargo E.L."/>
            <person name="Vilcinskas A."/>
            <person name="Wang J."/>
            <person name="Bornberg-Bauer E."/>
            <person name="Korb J."/>
            <person name="Zhang G."/>
            <person name="Liebig J."/>
        </authorList>
    </citation>
    <scope>NUCLEOTIDE SEQUENCE [LARGE SCALE GENOMIC DNA]</scope>
    <source>
        <tissue evidence="12">Whole organism</tissue>
    </source>
</reference>
<keyword evidence="13" id="KW-1185">Reference proteome</keyword>
<evidence type="ECO:0000256" key="8">
    <source>
        <dbReference type="ARBA" id="ARBA00023136"/>
    </source>
</evidence>
<feature type="domain" description="Cation efflux protein cytoplasmic" evidence="11">
    <location>
        <begin position="377"/>
        <end position="452"/>
    </location>
</feature>
<dbReference type="SUPFAM" id="SSF160240">
    <property type="entry name" value="Cation efflux protein cytoplasmic domain-like"/>
    <property type="match status" value="1"/>
</dbReference>
<evidence type="ECO:0000313" key="12">
    <source>
        <dbReference type="EMBL" id="KDR21133.1"/>
    </source>
</evidence>
<keyword evidence="5" id="KW-0864">Zinc transport</keyword>
<dbReference type="SUPFAM" id="SSF161111">
    <property type="entry name" value="Cation efflux protein transmembrane domain-like"/>
    <property type="match status" value="1"/>
</dbReference>
<keyword evidence="4 9" id="KW-0812">Transmembrane</keyword>
<organism evidence="12 13">
    <name type="scientific">Zootermopsis nevadensis</name>
    <name type="common">Dampwood termite</name>
    <dbReference type="NCBI Taxonomy" id="136037"/>
    <lineage>
        <taxon>Eukaryota</taxon>
        <taxon>Metazoa</taxon>
        <taxon>Ecdysozoa</taxon>
        <taxon>Arthropoda</taxon>
        <taxon>Hexapoda</taxon>
        <taxon>Insecta</taxon>
        <taxon>Pterygota</taxon>
        <taxon>Neoptera</taxon>
        <taxon>Polyneoptera</taxon>
        <taxon>Dictyoptera</taxon>
        <taxon>Blattodea</taxon>
        <taxon>Blattoidea</taxon>
        <taxon>Termitoidae</taxon>
        <taxon>Termopsidae</taxon>
        <taxon>Zootermopsis</taxon>
    </lineage>
</organism>
<dbReference type="Gene3D" id="1.20.1510.10">
    <property type="entry name" value="Cation efflux protein transmembrane domain"/>
    <property type="match status" value="1"/>
</dbReference>
<dbReference type="eggNOG" id="KOG1482">
    <property type="taxonomic scope" value="Eukaryota"/>
</dbReference>
<gene>
    <name evidence="12" type="ORF">L798_04062</name>
</gene>
<protein>
    <submittedName>
        <fullName evidence="12">Zinc transporter 2</fullName>
    </submittedName>
</protein>
<dbReference type="InterPro" id="IPR027469">
    <property type="entry name" value="Cation_efflux_TMD_sf"/>
</dbReference>
<feature type="transmembrane region" description="Helical" evidence="9">
    <location>
        <begin position="159"/>
        <end position="183"/>
    </location>
</feature>
<evidence type="ECO:0000256" key="7">
    <source>
        <dbReference type="ARBA" id="ARBA00023065"/>
    </source>
</evidence>
<feature type="domain" description="Cation efflux protein transmembrane" evidence="10">
    <location>
        <begin position="159"/>
        <end position="373"/>
    </location>
</feature>
<keyword evidence="6 9" id="KW-1133">Transmembrane helix</keyword>
<name>A0A067RDR6_ZOONE</name>
<dbReference type="InParanoid" id="A0A067RDR6"/>
<keyword evidence="7" id="KW-0406">Ion transport</keyword>
<dbReference type="OMA" id="VINLICA"/>
<dbReference type="AlphaFoldDB" id="A0A067RDR6"/>
<evidence type="ECO:0000313" key="13">
    <source>
        <dbReference type="Proteomes" id="UP000027135"/>
    </source>
</evidence>
<dbReference type="EMBL" id="KK852570">
    <property type="protein sequence ID" value="KDR21133.1"/>
    <property type="molecule type" value="Genomic_DNA"/>
</dbReference>
<comment type="similarity">
    <text evidence="2">Belongs to the cation diffusion facilitator (CDF) transporter (TC 2.A.4) family. SLC30A subfamily.</text>
</comment>
<feature type="transmembrane region" description="Helical" evidence="9">
    <location>
        <begin position="189"/>
        <end position="208"/>
    </location>
</feature>
<evidence type="ECO:0000256" key="1">
    <source>
        <dbReference type="ARBA" id="ARBA00004141"/>
    </source>
</evidence>
<keyword evidence="5" id="KW-0862">Zinc</keyword>
<dbReference type="PANTHER" id="PTHR11562">
    <property type="entry name" value="CATION EFFLUX PROTEIN/ ZINC TRANSPORTER"/>
    <property type="match status" value="1"/>
</dbReference>
<dbReference type="Proteomes" id="UP000027135">
    <property type="component" value="Unassembled WGS sequence"/>
</dbReference>
<evidence type="ECO:0000259" key="11">
    <source>
        <dbReference type="Pfam" id="PF16916"/>
    </source>
</evidence>
<dbReference type="PANTHER" id="PTHR11562:SF84">
    <property type="entry name" value="LD05335P"/>
    <property type="match status" value="1"/>
</dbReference>
<dbReference type="InterPro" id="IPR002524">
    <property type="entry name" value="Cation_efflux"/>
</dbReference>